<dbReference type="EMBL" id="CP058909">
    <property type="protein sequence ID" value="QLH82798.1"/>
    <property type="molecule type" value="Genomic_DNA"/>
</dbReference>
<organism evidence="2 3">
    <name type="scientific">Halosimplex pelagicum</name>
    <dbReference type="NCBI Taxonomy" id="869886"/>
    <lineage>
        <taxon>Archaea</taxon>
        <taxon>Methanobacteriati</taxon>
        <taxon>Methanobacteriota</taxon>
        <taxon>Stenosarchaea group</taxon>
        <taxon>Halobacteria</taxon>
        <taxon>Halobacteriales</taxon>
        <taxon>Haloarculaceae</taxon>
        <taxon>Halosimplex</taxon>
    </lineage>
</organism>
<dbReference type="KEGG" id="hpel:HZS54_14725"/>
<sequence>MDAPSTLRSAAADDEGIAITRRESDGETTLVVDFGEGADAKLDTVGETAIVVAGDRQFEFEIPPEVTDLSVNDGMLTLRS</sequence>
<feature type="region of interest" description="Disordered" evidence="1">
    <location>
        <begin position="1"/>
        <end position="22"/>
    </location>
</feature>
<keyword evidence="3" id="KW-1185">Reference proteome</keyword>
<accession>A0A7D5PCZ6</accession>
<gene>
    <name evidence="2" type="ORF">HZS54_14725</name>
</gene>
<evidence type="ECO:0008006" key="4">
    <source>
        <dbReference type="Google" id="ProtNLM"/>
    </source>
</evidence>
<proteinExistence type="predicted"/>
<dbReference type="Proteomes" id="UP000509346">
    <property type="component" value="Chromosome"/>
</dbReference>
<protein>
    <recommendedName>
        <fullName evidence="4">Hsp20/alpha crystallin family protein</fullName>
    </recommendedName>
</protein>
<dbReference type="Pfam" id="PF23444">
    <property type="entry name" value="DUF7127"/>
    <property type="match status" value="1"/>
</dbReference>
<evidence type="ECO:0000256" key="1">
    <source>
        <dbReference type="SAM" id="MobiDB-lite"/>
    </source>
</evidence>
<dbReference type="AlphaFoldDB" id="A0A7D5PCZ6"/>
<dbReference type="OrthoDB" id="204533at2157"/>
<dbReference type="RefSeq" id="WP_179917867.1">
    <property type="nucleotide sequence ID" value="NZ_CP058909.1"/>
</dbReference>
<reference evidence="2 3" key="1">
    <citation type="submission" date="2020-07" db="EMBL/GenBank/DDBJ databases">
        <title>Halosimplex litoreum sp. nov. and Halosimplex rubrum sp. nov., isolated from different salt environments.</title>
        <authorList>
            <person name="Cui H."/>
        </authorList>
    </citation>
    <scope>NUCLEOTIDE SEQUENCE [LARGE SCALE GENOMIC DNA]</scope>
    <source>
        <strain evidence="2 3">R2</strain>
    </source>
</reference>
<evidence type="ECO:0000313" key="3">
    <source>
        <dbReference type="Proteomes" id="UP000509346"/>
    </source>
</evidence>
<dbReference type="InterPro" id="IPR055551">
    <property type="entry name" value="DUF7127"/>
</dbReference>
<dbReference type="GeneID" id="56083868"/>
<evidence type="ECO:0000313" key="2">
    <source>
        <dbReference type="EMBL" id="QLH82798.1"/>
    </source>
</evidence>
<name>A0A7D5PCZ6_9EURY</name>